<reference evidence="2 4" key="3">
    <citation type="submission" date="2018-08" db="EMBL/GenBank/DDBJ databases">
        <title>A genome reference for cultivated species of the human gut microbiota.</title>
        <authorList>
            <person name="Zou Y."/>
            <person name="Xue W."/>
            <person name="Luo G."/>
        </authorList>
    </citation>
    <scope>NUCLEOTIDE SEQUENCE [LARGE SCALE GENOMIC DNA]</scope>
    <source>
        <strain evidence="2 4">AF19-1AC</strain>
    </source>
</reference>
<dbReference type="RefSeq" id="WP_009120654.1">
    <property type="nucleotide sequence ID" value="NZ_CABIZW010000001.1"/>
</dbReference>
<reference evidence="3" key="1">
    <citation type="submission" date="2017-04" db="EMBL/GenBank/DDBJ databases">
        <title>Function of individual gut microbiota members based on whole genome sequencing of pure cultures obtained from chicken caecum.</title>
        <authorList>
            <person name="Medvecky M."/>
            <person name="Cejkova D."/>
            <person name="Polansky O."/>
            <person name="Karasova D."/>
            <person name="Kubasova T."/>
            <person name="Cizek A."/>
            <person name="Rychlik I."/>
        </authorList>
    </citation>
    <scope>NUCLEOTIDE SEQUENCE [LARGE SCALE GENOMIC DNA]</scope>
    <source>
        <strain evidence="3">An43</strain>
    </source>
</reference>
<dbReference type="PANTHER" id="PTHR34986:SF1">
    <property type="entry name" value="PROTEIN YIAL"/>
    <property type="match status" value="1"/>
</dbReference>
<dbReference type="GO" id="GO:0005829">
    <property type="term" value="C:cytosol"/>
    <property type="evidence" value="ECO:0007669"/>
    <property type="project" value="TreeGrafter"/>
</dbReference>
<dbReference type="NCBIfam" id="TIGR00022">
    <property type="entry name" value="YhcH/YjgK/YiaL family protein"/>
    <property type="match status" value="1"/>
</dbReference>
<evidence type="ECO:0000313" key="1">
    <source>
        <dbReference type="EMBL" id="OUO01864.1"/>
    </source>
</evidence>
<protein>
    <submittedName>
        <fullName evidence="1">YhcH/YjgK/YiaL family protein</fullName>
    </submittedName>
</protein>
<evidence type="ECO:0000313" key="2">
    <source>
        <dbReference type="EMBL" id="RGT33735.1"/>
    </source>
</evidence>
<evidence type="ECO:0000313" key="3">
    <source>
        <dbReference type="Proteomes" id="UP000195386"/>
    </source>
</evidence>
<dbReference type="SUPFAM" id="SSF51197">
    <property type="entry name" value="Clavaminate synthase-like"/>
    <property type="match status" value="1"/>
</dbReference>
<name>A0A1Y3YVH5_9BACE</name>
<reference evidence="1" key="2">
    <citation type="journal article" date="2018" name="BMC Genomics">
        <title>Whole genome sequencing and function prediction of 133 gut anaerobes isolated from chicken caecum in pure cultures.</title>
        <authorList>
            <person name="Medvecky M."/>
            <person name="Cejkova D."/>
            <person name="Polansky O."/>
            <person name="Karasova D."/>
            <person name="Kubasova T."/>
            <person name="Cizek A."/>
            <person name="Rychlik I."/>
        </authorList>
    </citation>
    <scope>NUCLEOTIDE SEQUENCE</scope>
    <source>
        <strain evidence="1">An43</strain>
    </source>
</reference>
<dbReference type="Proteomes" id="UP000195386">
    <property type="component" value="Unassembled WGS sequence"/>
</dbReference>
<dbReference type="Gene3D" id="2.60.120.370">
    <property type="entry name" value="YhcH/YjgK/YiaL"/>
    <property type="match status" value="1"/>
</dbReference>
<organism evidence="1 3">
    <name type="scientific">Bacteroides clarus</name>
    <dbReference type="NCBI Taxonomy" id="626929"/>
    <lineage>
        <taxon>Bacteria</taxon>
        <taxon>Pseudomonadati</taxon>
        <taxon>Bacteroidota</taxon>
        <taxon>Bacteroidia</taxon>
        <taxon>Bacteroidales</taxon>
        <taxon>Bacteroidaceae</taxon>
        <taxon>Bacteroides</taxon>
    </lineage>
</organism>
<dbReference type="EMBL" id="QRWP01000005">
    <property type="protein sequence ID" value="RGT33735.1"/>
    <property type="molecule type" value="Genomic_DNA"/>
</dbReference>
<dbReference type="AlphaFoldDB" id="A0A1Y3YVH5"/>
<dbReference type="Proteomes" id="UP000285159">
    <property type="component" value="Unassembled WGS sequence"/>
</dbReference>
<dbReference type="Pfam" id="PF04074">
    <property type="entry name" value="DUF386"/>
    <property type="match status" value="1"/>
</dbReference>
<dbReference type="InterPro" id="IPR037012">
    <property type="entry name" value="NanQ/TabA/YiaL_sf"/>
</dbReference>
<sequence length="148" mass="16934">MIVSNLQNSSRVEVLHPLFKTLFDYVKSHDLLHAELGRIDIDGDNLFIMNINPECVAQAKQVLEVHRAYIDVHILLQGIERIGWKAFEDVNQEVKPYEKEGDCALYSDCSTTWVDLYPGQFMIVYPEDPHAPIIGQGKIRKLIAKVKI</sequence>
<dbReference type="PANTHER" id="PTHR34986">
    <property type="entry name" value="EVOLVED BETA-GALACTOSIDASE SUBUNIT BETA"/>
    <property type="match status" value="1"/>
</dbReference>
<dbReference type="EMBL" id="NFII01000004">
    <property type="protein sequence ID" value="OUO01864.1"/>
    <property type="molecule type" value="Genomic_DNA"/>
</dbReference>
<evidence type="ECO:0000313" key="4">
    <source>
        <dbReference type="Proteomes" id="UP000285159"/>
    </source>
</evidence>
<gene>
    <name evidence="1" type="ORF">B5F97_06505</name>
    <name evidence="2" type="ORF">DWX38_08105</name>
</gene>
<comment type="caution">
    <text evidence="1">The sequence shown here is derived from an EMBL/GenBank/DDBJ whole genome shotgun (WGS) entry which is preliminary data.</text>
</comment>
<dbReference type="InterPro" id="IPR004375">
    <property type="entry name" value="NanQ/TabA/YiaL"/>
</dbReference>
<proteinExistence type="predicted"/>
<accession>A0A1Y3YVH5</accession>